<protein>
    <recommendedName>
        <fullName evidence="8">Ribosomal protein L22</fullName>
    </recommendedName>
</protein>
<evidence type="ECO:0000256" key="2">
    <source>
        <dbReference type="ARBA" id="ARBA00022980"/>
    </source>
</evidence>
<evidence type="ECO:0000313" key="7">
    <source>
        <dbReference type="Proteomes" id="UP001648503"/>
    </source>
</evidence>
<keyword evidence="3 4" id="KW-0687">Ribonucleoprotein</keyword>
<dbReference type="InterPro" id="IPR018260">
    <property type="entry name" value="Ribosomal_uL22_CS"/>
</dbReference>
<evidence type="ECO:0000256" key="5">
    <source>
        <dbReference type="SAM" id="MobiDB-lite"/>
    </source>
</evidence>
<evidence type="ECO:0008006" key="8">
    <source>
        <dbReference type="Google" id="ProtNLM"/>
    </source>
</evidence>
<feature type="compositionally biased region" description="Polar residues" evidence="5">
    <location>
        <begin position="82"/>
        <end position="100"/>
    </location>
</feature>
<keyword evidence="2 4" id="KW-0689">Ribosomal protein</keyword>
<evidence type="ECO:0000256" key="4">
    <source>
        <dbReference type="RuleBase" id="RU004005"/>
    </source>
</evidence>
<dbReference type="Gene3D" id="3.90.470.10">
    <property type="entry name" value="Ribosomal protein L22/L17"/>
    <property type="match status" value="1"/>
</dbReference>
<dbReference type="PANTHER" id="PTHR13501">
    <property type="entry name" value="CHLOROPLAST 50S RIBOSOMAL PROTEIN L22-RELATED"/>
    <property type="match status" value="1"/>
</dbReference>
<feature type="region of interest" description="Disordered" evidence="5">
    <location>
        <begin position="80"/>
        <end position="114"/>
    </location>
</feature>
<sequence>MVSIRQPQMLHQIWSWGRMSLPVGAAIPVYSALQSVRTSRYQQITAIGLRCMSSTKATQSSNSFMSPLFSAAIEEAQEASRGASSSSKTNRSVLTASTGTDLKEDASPENEQASAKPIDIHAIYKERAEAAKRLPRFTTGNMRASPQKLNHLARLIRKMTIDEASRQMRHTLKRRGTRVAQLLYRIKAALRHNYNLNPDDFIIHQALVGKGTYLKRIRIHARGRFGVMHRAVAHIKIVLGPRMPEGTPKDKEIRTIAHILRHRKLYVSMQDAKPLVWLHPPWSRKPWKYVTSPRWTNPDRALAKTK</sequence>
<dbReference type="EMBL" id="JAFCIX010000405">
    <property type="protein sequence ID" value="KAH6591536.1"/>
    <property type="molecule type" value="Genomic_DNA"/>
</dbReference>
<dbReference type="Proteomes" id="UP001648503">
    <property type="component" value="Unassembled WGS sequence"/>
</dbReference>
<proteinExistence type="inferred from homology"/>
<accession>A0ABQ8F4P1</accession>
<comment type="caution">
    <text evidence="6">The sequence shown here is derived from an EMBL/GenBank/DDBJ whole genome shotgun (WGS) entry which is preliminary data.</text>
</comment>
<dbReference type="InterPro" id="IPR047867">
    <property type="entry name" value="Ribosomal_uL22_bac/org-type"/>
</dbReference>
<dbReference type="InterPro" id="IPR036394">
    <property type="entry name" value="Ribosomal_uL22_sf"/>
</dbReference>
<dbReference type="PROSITE" id="PS00464">
    <property type="entry name" value="RIBOSOMAL_L22"/>
    <property type="match status" value="1"/>
</dbReference>
<name>A0ABQ8F4P1_9FUNG</name>
<gene>
    <name evidence="6" type="ORF">BASA50_008641</name>
</gene>
<evidence type="ECO:0000256" key="1">
    <source>
        <dbReference type="ARBA" id="ARBA00009451"/>
    </source>
</evidence>
<organism evidence="6 7">
    <name type="scientific">Batrachochytrium salamandrivorans</name>
    <dbReference type="NCBI Taxonomy" id="1357716"/>
    <lineage>
        <taxon>Eukaryota</taxon>
        <taxon>Fungi</taxon>
        <taxon>Fungi incertae sedis</taxon>
        <taxon>Chytridiomycota</taxon>
        <taxon>Chytridiomycota incertae sedis</taxon>
        <taxon>Chytridiomycetes</taxon>
        <taxon>Rhizophydiales</taxon>
        <taxon>Rhizophydiales incertae sedis</taxon>
        <taxon>Batrachochytrium</taxon>
    </lineage>
</organism>
<evidence type="ECO:0000256" key="3">
    <source>
        <dbReference type="ARBA" id="ARBA00023274"/>
    </source>
</evidence>
<dbReference type="PANTHER" id="PTHR13501:SF8">
    <property type="entry name" value="LARGE RIBOSOMAL SUBUNIT PROTEIN UL22M"/>
    <property type="match status" value="1"/>
</dbReference>
<dbReference type="InterPro" id="IPR001063">
    <property type="entry name" value="Ribosomal_uL22"/>
</dbReference>
<evidence type="ECO:0000313" key="6">
    <source>
        <dbReference type="EMBL" id="KAH6591536.1"/>
    </source>
</evidence>
<keyword evidence="7" id="KW-1185">Reference proteome</keyword>
<reference evidence="6 7" key="1">
    <citation type="submission" date="2021-02" db="EMBL/GenBank/DDBJ databases">
        <title>Variation within the Batrachochytrium salamandrivorans European outbreak.</title>
        <authorList>
            <person name="Kelly M."/>
            <person name="Pasmans F."/>
            <person name="Shea T.P."/>
            <person name="Munoz J.F."/>
            <person name="Carranza S."/>
            <person name="Cuomo C.A."/>
            <person name="Martel A."/>
        </authorList>
    </citation>
    <scope>NUCLEOTIDE SEQUENCE [LARGE SCALE GENOMIC DNA]</scope>
    <source>
        <strain evidence="6 7">AMFP18/2</strain>
    </source>
</reference>
<dbReference type="Pfam" id="PF00237">
    <property type="entry name" value="Ribosomal_L22"/>
    <property type="match status" value="1"/>
</dbReference>
<dbReference type="SUPFAM" id="SSF54843">
    <property type="entry name" value="Ribosomal protein L22"/>
    <property type="match status" value="1"/>
</dbReference>
<comment type="similarity">
    <text evidence="1 4">Belongs to the universal ribosomal protein uL22 family.</text>
</comment>